<reference evidence="2 3" key="1">
    <citation type="journal article" date="2024" name="G3 (Bethesda)">
        <title>Genome assembly of Hibiscus sabdariffa L. provides insights into metabolisms of medicinal natural products.</title>
        <authorList>
            <person name="Kim T."/>
        </authorList>
    </citation>
    <scope>NUCLEOTIDE SEQUENCE [LARGE SCALE GENOMIC DNA]</scope>
    <source>
        <strain evidence="2">TK-2024</strain>
        <tissue evidence="2">Old leaves</tissue>
    </source>
</reference>
<dbReference type="EMBL" id="JBBPBM010000105">
    <property type="protein sequence ID" value="KAK8507786.1"/>
    <property type="molecule type" value="Genomic_DNA"/>
</dbReference>
<feature type="region of interest" description="Disordered" evidence="1">
    <location>
        <begin position="112"/>
        <end position="177"/>
    </location>
</feature>
<comment type="caution">
    <text evidence="2">The sequence shown here is derived from an EMBL/GenBank/DDBJ whole genome shotgun (WGS) entry which is preliminary data.</text>
</comment>
<evidence type="ECO:0000313" key="3">
    <source>
        <dbReference type="Proteomes" id="UP001472677"/>
    </source>
</evidence>
<feature type="compositionally biased region" description="Basic and acidic residues" evidence="1">
    <location>
        <begin position="134"/>
        <end position="143"/>
    </location>
</feature>
<protein>
    <submittedName>
        <fullName evidence="2">Uncharacterized protein</fullName>
    </submittedName>
</protein>
<name>A0ABR2BKV3_9ROSI</name>
<feature type="compositionally biased region" description="Basic residues" evidence="1">
    <location>
        <begin position="112"/>
        <end position="133"/>
    </location>
</feature>
<sequence length="177" mass="20604">MFLNYPFMADDEDITVMNPIQEVESTSPNFPESPRCHFDFPNWVSTRSTASSSCQSIFQESSRIGSWFSSQVPSPLDRIHQMASEDTPKWPVSEIWITMRCIPYIMRRRTTRDRRGRKRHGKMNWKYKGNPRRRTLESGEGGKRTRKTKAISFGLSRMAAVKGEKENPPTDKGERRQ</sequence>
<accession>A0ABR2BKV3</accession>
<evidence type="ECO:0000313" key="2">
    <source>
        <dbReference type="EMBL" id="KAK8507786.1"/>
    </source>
</evidence>
<organism evidence="2 3">
    <name type="scientific">Hibiscus sabdariffa</name>
    <name type="common">roselle</name>
    <dbReference type="NCBI Taxonomy" id="183260"/>
    <lineage>
        <taxon>Eukaryota</taxon>
        <taxon>Viridiplantae</taxon>
        <taxon>Streptophyta</taxon>
        <taxon>Embryophyta</taxon>
        <taxon>Tracheophyta</taxon>
        <taxon>Spermatophyta</taxon>
        <taxon>Magnoliopsida</taxon>
        <taxon>eudicotyledons</taxon>
        <taxon>Gunneridae</taxon>
        <taxon>Pentapetalae</taxon>
        <taxon>rosids</taxon>
        <taxon>malvids</taxon>
        <taxon>Malvales</taxon>
        <taxon>Malvaceae</taxon>
        <taxon>Malvoideae</taxon>
        <taxon>Hibiscus</taxon>
    </lineage>
</organism>
<dbReference type="Proteomes" id="UP001472677">
    <property type="component" value="Unassembled WGS sequence"/>
</dbReference>
<keyword evidence="3" id="KW-1185">Reference proteome</keyword>
<feature type="compositionally biased region" description="Basic and acidic residues" evidence="1">
    <location>
        <begin position="162"/>
        <end position="177"/>
    </location>
</feature>
<gene>
    <name evidence="2" type="ORF">V6N12_074351</name>
</gene>
<proteinExistence type="predicted"/>
<evidence type="ECO:0000256" key="1">
    <source>
        <dbReference type="SAM" id="MobiDB-lite"/>
    </source>
</evidence>